<sequence length="94" mass="10410">MSEATSAVEASFANVFRPPIAMIPCAIPSSASNVSQAFHFSSGNPRIKETRGFMHLYHNDFASSSLKLLVNLSPFFVLQILNRSNFILDLHRVV</sequence>
<reference evidence="1 2" key="1">
    <citation type="journal article" date="2022" name="Plant J.">
        <title>Chromosome-level genome of Camellia lanceoleosa provides a valuable resource for understanding genome evolution and self-incompatibility.</title>
        <authorList>
            <person name="Gong W."/>
            <person name="Xiao S."/>
            <person name="Wang L."/>
            <person name="Liao Z."/>
            <person name="Chang Y."/>
            <person name="Mo W."/>
            <person name="Hu G."/>
            <person name="Li W."/>
            <person name="Zhao G."/>
            <person name="Zhu H."/>
            <person name="Hu X."/>
            <person name="Ji K."/>
            <person name="Xiang X."/>
            <person name="Song Q."/>
            <person name="Yuan D."/>
            <person name="Jin S."/>
            <person name="Zhang L."/>
        </authorList>
    </citation>
    <scope>NUCLEOTIDE SEQUENCE [LARGE SCALE GENOMIC DNA]</scope>
    <source>
        <strain evidence="1">SQ_2022a</strain>
    </source>
</reference>
<evidence type="ECO:0000313" key="2">
    <source>
        <dbReference type="Proteomes" id="UP001060215"/>
    </source>
</evidence>
<keyword evidence="2" id="KW-1185">Reference proteome</keyword>
<name>A0ACC0J054_9ERIC</name>
<gene>
    <name evidence="1" type="ORF">LOK49_LG01G00897</name>
</gene>
<proteinExistence type="predicted"/>
<accession>A0ACC0J054</accession>
<dbReference type="Proteomes" id="UP001060215">
    <property type="component" value="Chromosome 1"/>
</dbReference>
<evidence type="ECO:0000313" key="1">
    <source>
        <dbReference type="EMBL" id="KAI8031559.1"/>
    </source>
</evidence>
<dbReference type="EMBL" id="CM045758">
    <property type="protein sequence ID" value="KAI8031559.1"/>
    <property type="molecule type" value="Genomic_DNA"/>
</dbReference>
<organism evidence="1 2">
    <name type="scientific">Camellia lanceoleosa</name>
    <dbReference type="NCBI Taxonomy" id="1840588"/>
    <lineage>
        <taxon>Eukaryota</taxon>
        <taxon>Viridiplantae</taxon>
        <taxon>Streptophyta</taxon>
        <taxon>Embryophyta</taxon>
        <taxon>Tracheophyta</taxon>
        <taxon>Spermatophyta</taxon>
        <taxon>Magnoliopsida</taxon>
        <taxon>eudicotyledons</taxon>
        <taxon>Gunneridae</taxon>
        <taxon>Pentapetalae</taxon>
        <taxon>asterids</taxon>
        <taxon>Ericales</taxon>
        <taxon>Theaceae</taxon>
        <taxon>Camellia</taxon>
    </lineage>
</organism>
<comment type="caution">
    <text evidence="1">The sequence shown here is derived from an EMBL/GenBank/DDBJ whole genome shotgun (WGS) entry which is preliminary data.</text>
</comment>
<protein>
    <submittedName>
        <fullName evidence="1">BRAP2 RING ZnF UBP domain-containing protein 2</fullName>
    </submittedName>
</protein>